<proteinExistence type="predicted"/>
<feature type="non-terminal residue" evidence="1">
    <location>
        <position position="94"/>
    </location>
</feature>
<evidence type="ECO:0000313" key="1">
    <source>
        <dbReference type="EMBL" id="CAG8755184.1"/>
    </source>
</evidence>
<dbReference type="Proteomes" id="UP000789920">
    <property type="component" value="Unassembled WGS sequence"/>
</dbReference>
<comment type="caution">
    <text evidence="1">The sequence shown here is derived from an EMBL/GenBank/DDBJ whole genome shotgun (WGS) entry which is preliminary data.</text>
</comment>
<protein>
    <submittedName>
        <fullName evidence="1">30060_t:CDS:1</fullName>
    </submittedName>
</protein>
<sequence length="94" mass="10439">MFTCSVNNYSAKIKIIEKSPLMRAPSQRNMSIDEGSQDSLIFGKNSLVNLDTIIKENFESGIPDFTTSNLSSKHVGEPTDKISSKKQKQAKKES</sequence>
<organism evidence="1 2">
    <name type="scientific">Racocetra persica</name>
    <dbReference type="NCBI Taxonomy" id="160502"/>
    <lineage>
        <taxon>Eukaryota</taxon>
        <taxon>Fungi</taxon>
        <taxon>Fungi incertae sedis</taxon>
        <taxon>Mucoromycota</taxon>
        <taxon>Glomeromycotina</taxon>
        <taxon>Glomeromycetes</taxon>
        <taxon>Diversisporales</taxon>
        <taxon>Gigasporaceae</taxon>
        <taxon>Racocetra</taxon>
    </lineage>
</organism>
<reference evidence="1" key="1">
    <citation type="submission" date="2021-06" db="EMBL/GenBank/DDBJ databases">
        <authorList>
            <person name="Kallberg Y."/>
            <person name="Tangrot J."/>
            <person name="Rosling A."/>
        </authorList>
    </citation>
    <scope>NUCLEOTIDE SEQUENCE</scope>
    <source>
        <strain evidence="1">MA461A</strain>
    </source>
</reference>
<evidence type="ECO:0000313" key="2">
    <source>
        <dbReference type="Proteomes" id="UP000789920"/>
    </source>
</evidence>
<gene>
    <name evidence="1" type="ORF">RPERSI_LOCUS14603</name>
</gene>
<keyword evidence="2" id="KW-1185">Reference proteome</keyword>
<dbReference type="EMBL" id="CAJVQC010033916">
    <property type="protein sequence ID" value="CAG8755184.1"/>
    <property type="molecule type" value="Genomic_DNA"/>
</dbReference>
<accession>A0ACA9QK91</accession>
<name>A0ACA9QK91_9GLOM</name>